<dbReference type="Proteomes" id="UP000800094">
    <property type="component" value="Unassembled WGS sequence"/>
</dbReference>
<evidence type="ECO:0000259" key="1">
    <source>
        <dbReference type="Pfam" id="PF12937"/>
    </source>
</evidence>
<dbReference type="InterPro" id="IPR036047">
    <property type="entry name" value="F-box-like_dom_sf"/>
</dbReference>
<evidence type="ECO:0000313" key="2">
    <source>
        <dbReference type="EMBL" id="KAF2241041.1"/>
    </source>
</evidence>
<name>A0A6A6HSQ3_9PLEO</name>
<dbReference type="RefSeq" id="XP_033676045.1">
    <property type="nucleotide sequence ID" value="XM_033830533.1"/>
</dbReference>
<gene>
    <name evidence="2" type="ORF">BU26DRAFT_525570</name>
</gene>
<evidence type="ECO:0000313" key="3">
    <source>
        <dbReference type="Proteomes" id="UP000800094"/>
    </source>
</evidence>
<dbReference type="OrthoDB" id="3766406at2759"/>
<dbReference type="SUPFAM" id="SSF81383">
    <property type="entry name" value="F-box domain"/>
    <property type="match status" value="1"/>
</dbReference>
<dbReference type="CDD" id="cd09917">
    <property type="entry name" value="F-box_SF"/>
    <property type="match status" value="1"/>
</dbReference>
<reference evidence="2" key="1">
    <citation type="journal article" date="2020" name="Stud. Mycol.">
        <title>101 Dothideomycetes genomes: a test case for predicting lifestyles and emergence of pathogens.</title>
        <authorList>
            <person name="Haridas S."/>
            <person name="Albert R."/>
            <person name="Binder M."/>
            <person name="Bloem J."/>
            <person name="Labutti K."/>
            <person name="Salamov A."/>
            <person name="Andreopoulos B."/>
            <person name="Baker S."/>
            <person name="Barry K."/>
            <person name="Bills G."/>
            <person name="Bluhm B."/>
            <person name="Cannon C."/>
            <person name="Castanera R."/>
            <person name="Culley D."/>
            <person name="Daum C."/>
            <person name="Ezra D."/>
            <person name="Gonzalez J."/>
            <person name="Henrissat B."/>
            <person name="Kuo A."/>
            <person name="Liang C."/>
            <person name="Lipzen A."/>
            <person name="Lutzoni F."/>
            <person name="Magnuson J."/>
            <person name="Mondo S."/>
            <person name="Nolan M."/>
            <person name="Ohm R."/>
            <person name="Pangilinan J."/>
            <person name="Park H.-J."/>
            <person name="Ramirez L."/>
            <person name="Alfaro M."/>
            <person name="Sun H."/>
            <person name="Tritt A."/>
            <person name="Yoshinaga Y."/>
            <person name="Zwiers L.-H."/>
            <person name="Turgeon B."/>
            <person name="Goodwin S."/>
            <person name="Spatafora J."/>
            <person name="Crous P."/>
            <person name="Grigoriev I."/>
        </authorList>
    </citation>
    <scope>NUCLEOTIDE SEQUENCE</scope>
    <source>
        <strain evidence="2">CBS 122368</strain>
    </source>
</reference>
<sequence>MVAGAVQWLSRRLATLLRQRPRPRLGAFALPPEIILMVTTYLTDPSVISLALTCRTLHSLCFPRHPRLNTAEKEELLLWLEKDTATLYFCHYCAKLHRWHTRWANSISEEDLPCDKHLLFSSISFAPGDISYHHARLVMNRHFYGPSHGLPLHKLEKRIWLHSLRNTVTYSASLHARIVDDKLLVLSVRTMYHPRGDSGLLRDYIDCWATQACQHLTLGRGCPNYAPKQLPELAKNKTTPGRFAPCEQSFGSCTFCPTDYCIDISWRGRKKGYIIKVSIYRQLGDCRSPFDWSWRAMTTLTIEEPRTAFPLEYRPGIIRDRWNKADGIDSRTQGEWVEIPGLASLGRPRARAAVAL</sequence>
<dbReference type="GeneID" id="54583863"/>
<dbReference type="AlphaFoldDB" id="A0A6A6HSQ3"/>
<keyword evidence="3" id="KW-1185">Reference proteome</keyword>
<protein>
    <recommendedName>
        <fullName evidence="1">F-box domain-containing protein</fullName>
    </recommendedName>
</protein>
<proteinExistence type="predicted"/>
<feature type="domain" description="F-box" evidence="1">
    <location>
        <begin position="29"/>
        <end position="62"/>
    </location>
</feature>
<dbReference type="InterPro" id="IPR001810">
    <property type="entry name" value="F-box_dom"/>
</dbReference>
<organism evidence="2 3">
    <name type="scientific">Trematosphaeria pertusa</name>
    <dbReference type="NCBI Taxonomy" id="390896"/>
    <lineage>
        <taxon>Eukaryota</taxon>
        <taxon>Fungi</taxon>
        <taxon>Dikarya</taxon>
        <taxon>Ascomycota</taxon>
        <taxon>Pezizomycotina</taxon>
        <taxon>Dothideomycetes</taxon>
        <taxon>Pleosporomycetidae</taxon>
        <taxon>Pleosporales</taxon>
        <taxon>Massarineae</taxon>
        <taxon>Trematosphaeriaceae</taxon>
        <taxon>Trematosphaeria</taxon>
    </lineage>
</organism>
<accession>A0A6A6HSQ3</accession>
<dbReference type="Pfam" id="PF12937">
    <property type="entry name" value="F-box-like"/>
    <property type="match status" value="1"/>
</dbReference>
<dbReference type="EMBL" id="ML987214">
    <property type="protein sequence ID" value="KAF2241041.1"/>
    <property type="molecule type" value="Genomic_DNA"/>
</dbReference>